<keyword evidence="7" id="KW-0449">Lipoprotein</keyword>
<keyword evidence="3 8" id="KW-0732">Signal</keyword>
<evidence type="ECO:0000256" key="4">
    <source>
        <dbReference type="ARBA" id="ARBA00023136"/>
    </source>
</evidence>
<evidence type="ECO:0000256" key="8">
    <source>
        <dbReference type="SAM" id="SignalP"/>
    </source>
</evidence>
<dbReference type="InterPro" id="IPR014941">
    <property type="entry name" value="FimB/Mfa2/Mfa3"/>
</dbReference>
<proteinExistence type="inferred from homology"/>
<evidence type="ECO:0000256" key="3">
    <source>
        <dbReference type="ARBA" id="ARBA00022729"/>
    </source>
</evidence>
<dbReference type="Pfam" id="PF08842">
    <property type="entry name" value="Mfa2"/>
    <property type="match status" value="1"/>
</dbReference>
<dbReference type="AlphaFoldDB" id="A0AAW4MC02"/>
<comment type="caution">
    <text evidence="9">The sequence shown here is derived from an EMBL/GenBank/DDBJ whole genome shotgun (WGS) entry which is preliminary data.</text>
</comment>
<keyword evidence="6" id="KW-0998">Cell outer membrane</keyword>
<organism evidence="9 10">
    <name type="scientific">Phocaeicola vulgatus</name>
    <name type="common">Bacteroides vulgatus</name>
    <dbReference type="NCBI Taxonomy" id="821"/>
    <lineage>
        <taxon>Bacteria</taxon>
        <taxon>Pseudomonadati</taxon>
        <taxon>Bacteroidota</taxon>
        <taxon>Bacteroidia</taxon>
        <taxon>Bacteroidales</taxon>
        <taxon>Bacteroidaceae</taxon>
        <taxon>Phocaeicola</taxon>
    </lineage>
</organism>
<feature type="chain" id="PRO_5043498573" evidence="8">
    <location>
        <begin position="24"/>
        <end position="335"/>
    </location>
</feature>
<keyword evidence="4" id="KW-0472">Membrane</keyword>
<name>A0AAW4MC02_PHOVU</name>
<dbReference type="PROSITE" id="PS51257">
    <property type="entry name" value="PROKAR_LIPOPROTEIN"/>
    <property type="match status" value="1"/>
</dbReference>
<comment type="subcellular location">
    <subcellularLocation>
        <location evidence="1">Cell outer membrane</location>
    </subcellularLocation>
</comment>
<evidence type="ECO:0000256" key="2">
    <source>
        <dbReference type="ARBA" id="ARBA00007248"/>
    </source>
</evidence>
<dbReference type="Proteomes" id="UP000736888">
    <property type="component" value="Unassembled WGS sequence"/>
</dbReference>
<dbReference type="Gene3D" id="2.60.40.2090">
    <property type="match status" value="1"/>
</dbReference>
<evidence type="ECO:0000256" key="6">
    <source>
        <dbReference type="ARBA" id="ARBA00023237"/>
    </source>
</evidence>
<accession>A0AAW4MC02</accession>
<evidence type="ECO:0000256" key="5">
    <source>
        <dbReference type="ARBA" id="ARBA00023139"/>
    </source>
</evidence>
<dbReference type="RefSeq" id="WP_100262981.1">
    <property type="nucleotide sequence ID" value="NZ_JAHPYS010000048.1"/>
</dbReference>
<evidence type="ECO:0000313" key="10">
    <source>
        <dbReference type="Proteomes" id="UP000736888"/>
    </source>
</evidence>
<feature type="signal peptide" evidence="8">
    <location>
        <begin position="1"/>
        <end position="23"/>
    </location>
</feature>
<keyword evidence="5" id="KW-0564">Palmitate</keyword>
<gene>
    <name evidence="9" type="ORF">KTG10_17815</name>
</gene>
<sequence>MKQNILSSIRVAFFAAWMAALLASCHGIYDDLAPCSRGVRLRFVYDYNMEYANSFPKWVDCLTLFVYDEQGNYVGTYTGMGDELKDENYRMTIDLEQGNYHFIAYGGLSCAQSSFSFRSVPVPGLRWQDLRVEMHDAGRVSTTNLHPLFWGTLDINIDADTYKEETVHLMKNTNNIRVVLQHISGKPVDDKDFTFSITDDNTLFAADNSLIPNETQVYAPWAQGCRTTGVTESGDAEVTVAYAELSTSRLVRENRPRLVISRKNDGKPVVDIPLNEYLLLLKSDRFHEMSDQEFLDRESDWSMVFFLDDSNNQEWIRTHIVVNDWVVRLNDIGFN</sequence>
<evidence type="ECO:0000256" key="7">
    <source>
        <dbReference type="ARBA" id="ARBA00023288"/>
    </source>
</evidence>
<dbReference type="GO" id="GO:0009279">
    <property type="term" value="C:cell outer membrane"/>
    <property type="evidence" value="ECO:0007669"/>
    <property type="project" value="UniProtKB-SubCell"/>
</dbReference>
<evidence type="ECO:0000256" key="1">
    <source>
        <dbReference type="ARBA" id="ARBA00004442"/>
    </source>
</evidence>
<evidence type="ECO:0000313" key="9">
    <source>
        <dbReference type="EMBL" id="MBU9140562.1"/>
    </source>
</evidence>
<dbReference type="Gene3D" id="2.60.40.2100">
    <property type="match status" value="1"/>
</dbReference>
<protein>
    <submittedName>
        <fullName evidence="9">FimB/Mfa2 family fimbrial subunit</fullName>
    </submittedName>
</protein>
<dbReference type="EMBL" id="JAHPYS010000048">
    <property type="protein sequence ID" value="MBU9140562.1"/>
    <property type="molecule type" value="Genomic_DNA"/>
</dbReference>
<reference evidence="9" key="1">
    <citation type="submission" date="2021-06" db="EMBL/GenBank/DDBJ databases">
        <title>Collection of gut derived symbiotic bacterial strains cultured from healthy donors.</title>
        <authorList>
            <person name="Lin H."/>
            <person name="Littmann E."/>
            <person name="Pamer E.G."/>
        </authorList>
    </citation>
    <scope>NUCLEOTIDE SEQUENCE</scope>
    <source>
        <strain evidence="9">MSK.6.33</strain>
    </source>
</reference>
<comment type="similarity">
    <text evidence="2">Belongs to the bacteroidetes fimbrillin superfamily. FimB/Mfa2 family.</text>
</comment>